<dbReference type="Gramene" id="Psat04G0409900-T1">
    <property type="protein sequence ID" value="KAI5420184.1"/>
    <property type="gene ID" value="KIW84_044099"/>
</dbReference>
<keyword evidence="4" id="KW-0067">ATP-binding</keyword>
<evidence type="ECO:0000256" key="4">
    <source>
        <dbReference type="ARBA" id="ARBA00022840"/>
    </source>
</evidence>
<dbReference type="EMBL" id="JAMSHJ010000004">
    <property type="protein sequence ID" value="KAI5420184.1"/>
    <property type="molecule type" value="Genomic_DNA"/>
</dbReference>
<evidence type="ECO:0000256" key="2">
    <source>
        <dbReference type="ARBA" id="ARBA00022741"/>
    </source>
</evidence>
<dbReference type="InterPro" id="IPR052059">
    <property type="entry name" value="CR_Ser/Thr_kinase"/>
</dbReference>
<sequence>MAPEYAMHGYLTDKADVYSFGIVVLEIVSHPQEECFSLLDWVHLLKEKDNLLEFVDRRLGEDFKKEEITTMINVALLCTSYSPSLRPSMSSVVSMLEGRTDAEEVVAESSEVLDDKKYKVMQQYYKQRGGESSTTEAQSIATDESNAFIYDTDSSCWEPRNQQNYTACIFLF</sequence>
<reference evidence="6 7" key="1">
    <citation type="journal article" date="2022" name="Nat. Genet.">
        <title>Improved pea reference genome and pan-genome highlight genomic features and evolutionary characteristics.</title>
        <authorList>
            <person name="Yang T."/>
            <person name="Liu R."/>
            <person name="Luo Y."/>
            <person name="Hu S."/>
            <person name="Wang D."/>
            <person name="Wang C."/>
            <person name="Pandey M.K."/>
            <person name="Ge S."/>
            <person name="Xu Q."/>
            <person name="Li N."/>
            <person name="Li G."/>
            <person name="Huang Y."/>
            <person name="Saxena R.K."/>
            <person name="Ji Y."/>
            <person name="Li M."/>
            <person name="Yan X."/>
            <person name="He Y."/>
            <person name="Liu Y."/>
            <person name="Wang X."/>
            <person name="Xiang C."/>
            <person name="Varshney R.K."/>
            <person name="Ding H."/>
            <person name="Gao S."/>
            <person name="Zong X."/>
        </authorList>
    </citation>
    <scope>NUCLEOTIDE SEQUENCE [LARGE SCALE GENOMIC DNA]</scope>
    <source>
        <strain evidence="6 7">cv. Zhongwan 6</strain>
    </source>
</reference>
<dbReference type="InterPro" id="IPR001245">
    <property type="entry name" value="Ser-Thr/Tyr_kinase_cat_dom"/>
</dbReference>
<dbReference type="SUPFAM" id="SSF56112">
    <property type="entry name" value="Protein kinase-like (PK-like)"/>
    <property type="match status" value="1"/>
</dbReference>
<dbReference type="InterPro" id="IPR000719">
    <property type="entry name" value="Prot_kinase_dom"/>
</dbReference>
<proteinExistence type="predicted"/>
<evidence type="ECO:0000259" key="5">
    <source>
        <dbReference type="PROSITE" id="PS50011"/>
    </source>
</evidence>
<protein>
    <recommendedName>
        <fullName evidence="5">Protein kinase domain-containing protein</fullName>
    </recommendedName>
</protein>
<dbReference type="AlphaFoldDB" id="A0A9D4XHJ9"/>
<accession>A0A9D4XHJ9</accession>
<gene>
    <name evidence="6" type="ORF">KIW84_044099</name>
</gene>
<dbReference type="InterPro" id="IPR011009">
    <property type="entry name" value="Kinase-like_dom_sf"/>
</dbReference>
<evidence type="ECO:0000256" key="3">
    <source>
        <dbReference type="ARBA" id="ARBA00022777"/>
    </source>
</evidence>
<feature type="domain" description="Protein kinase" evidence="5">
    <location>
        <begin position="1"/>
        <end position="106"/>
    </location>
</feature>
<dbReference type="PANTHER" id="PTHR47973">
    <property type="entry name" value="CYSTEINE-RICH RECEPTOR-LIKE PROTEIN KINASE 3"/>
    <property type="match status" value="1"/>
</dbReference>
<keyword evidence="7" id="KW-1185">Reference proteome</keyword>
<dbReference type="Gene3D" id="1.10.510.10">
    <property type="entry name" value="Transferase(Phosphotransferase) domain 1"/>
    <property type="match status" value="1"/>
</dbReference>
<keyword evidence="1" id="KW-0808">Transferase</keyword>
<dbReference type="Proteomes" id="UP001058974">
    <property type="component" value="Chromosome 4"/>
</dbReference>
<comment type="caution">
    <text evidence="6">The sequence shown here is derived from an EMBL/GenBank/DDBJ whole genome shotgun (WGS) entry which is preliminary data.</text>
</comment>
<keyword evidence="2" id="KW-0547">Nucleotide-binding</keyword>
<evidence type="ECO:0000313" key="7">
    <source>
        <dbReference type="Proteomes" id="UP001058974"/>
    </source>
</evidence>
<keyword evidence="3" id="KW-0418">Kinase</keyword>
<dbReference type="Pfam" id="PF07714">
    <property type="entry name" value="PK_Tyr_Ser-Thr"/>
    <property type="match status" value="1"/>
</dbReference>
<dbReference type="PROSITE" id="PS50011">
    <property type="entry name" value="PROTEIN_KINASE_DOM"/>
    <property type="match status" value="1"/>
</dbReference>
<organism evidence="6 7">
    <name type="scientific">Pisum sativum</name>
    <name type="common">Garden pea</name>
    <name type="synonym">Lathyrus oleraceus</name>
    <dbReference type="NCBI Taxonomy" id="3888"/>
    <lineage>
        <taxon>Eukaryota</taxon>
        <taxon>Viridiplantae</taxon>
        <taxon>Streptophyta</taxon>
        <taxon>Embryophyta</taxon>
        <taxon>Tracheophyta</taxon>
        <taxon>Spermatophyta</taxon>
        <taxon>Magnoliopsida</taxon>
        <taxon>eudicotyledons</taxon>
        <taxon>Gunneridae</taxon>
        <taxon>Pentapetalae</taxon>
        <taxon>rosids</taxon>
        <taxon>fabids</taxon>
        <taxon>Fabales</taxon>
        <taxon>Fabaceae</taxon>
        <taxon>Papilionoideae</taxon>
        <taxon>50 kb inversion clade</taxon>
        <taxon>NPAAA clade</taxon>
        <taxon>Hologalegina</taxon>
        <taxon>IRL clade</taxon>
        <taxon>Fabeae</taxon>
        <taxon>Lathyrus</taxon>
    </lineage>
</organism>
<dbReference type="GO" id="GO:0005524">
    <property type="term" value="F:ATP binding"/>
    <property type="evidence" value="ECO:0007669"/>
    <property type="project" value="UniProtKB-KW"/>
</dbReference>
<evidence type="ECO:0000313" key="6">
    <source>
        <dbReference type="EMBL" id="KAI5420184.1"/>
    </source>
</evidence>
<dbReference type="GO" id="GO:0004672">
    <property type="term" value="F:protein kinase activity"/>
    <property type="evidence" value="ECO:0007669"/>
    <property type="project" value="InterPro"/>
</dbReference>
<name>A0A9D4XHJ9_PEA</name>
<evidence type="ECO:0000256" key="1">
    <source>
        <dbReference type="ARBA" id="ARBA00022679"/>
    </source>
</evidence>